<accession>A0ABQ6TP41</accession>
<dbReference type="InterPro" id="IPR008565">
    <property type="entry name" value="TtsA-like_GH18_dom"/>
</dbReference>
<feature type="domain" description="TtsA-like Glycoside hydrolase family 108" evidence="1">
    <location>
        <begin position="21"/>
        <end position="130"/>
    </location>
</feature>
<feature type="domain" description="Peptidoglycan binding" evidence="2">
    <location>
        <begin position="133"/>
        <end position="197"/>
    </location>
</feature>
<evidence type="ECO:0000259" key="1">
    <source>
        <dbReference type="Pfam" id="PF05838"/>
    </source>
</evidence>
<dbReference type="InterPro" id="IPR023346">
    <property type="entry name" value="Lysozyme-like_dom_sf"/>
</dbReference>
<sequence length="232" mass="25560">MERLFKRRTMMADFTMAHAKAMGNEGGYANNPADAGGETYKGIARKSWPNWVGWKYVDGVKANTVPQPAYGTTAYRNYASHLNCCLAGLASLQQVVLDFYRRNFWDKYRLSEINDQSVAAWLYDHVVNGGARGAMWLQEAAGVTADGKVGPATIVAINAADPVELLQEAEDVAAFYRLDRAAADPSQVQFLPSWLRRDGVSAEEITQVMRAARDGLTYAEVAGLKEMIKARA</sequence>
<dbReference type="Proteomes" id="UP000798046">
    <property type="component" value="Unassembled WGS sequence"/>
</dbReference>
<proteinExistence type="predicted"/>
<evidence type="ECO:0000313" key="4">
    <source>
        <dbReference type="Proteomes" id="UP000798046"/>
    </source>
</evidence>
<comment type="caution">
    <text evidence="3">The sequence shown here is derived from an EMBL/GenBank/DDBJ whole genome shotgun (WGS) entry which is preliminary data.</text>
</comment>
<dbReference type="Gene3D" id="1.20.141.10">
    <property type="entry name" value="Chitosanase, subunit A, domain 1"/>
    <property type="match status" value="1"/>
</dbReference>
<name>A0ABQ6TP41_9BACT</name>
<dbReference type="SUPFAM" id="SSF53955">
    <property type="entry name" value="Lysozyme-like"/>
    <property type="match status" value="1"/>
</dbReference>
<evidence type="ECO:0000259" key="2">
    <source>
        <dbReference type="Pfam" id="PF09374"/>
    </source>
</evidence>
<keyword evidence="4" id="KW-1185">Reference proteome</keyword>
<organism evidence="3 4">
    <name type="scientific">Oryzomonas sagensis</name>
    <dbReference type="NCBI Taxonomy" id="2603857"/>
    <lineage>
        <taxon>Bacteria</taxon>
        <taxon>Pseudomonadati</taxon>
        <taxon>Thermodesulfobacteriota</taxon>
        <taxon>Desulfuromonadia</taxon>
        <taxon>Geobacterales</taxon>
        <taxon>Geobacteraceae</taxon>
        <taxon>Oryzomonas</taxon>
    </lineage>
</organism>
<dbReference type="InterPro" id="IPR018537">
    <property type="entry name" value="Peptidoglycan-bd_3"/>
</dbReference>
<reference evidence="3 4" key="1">
    <citation type="journal article" date="2020" name="Microorganisms">
        <title>Description of Three Novel Members in the Family Geobacteraceae, Oryzomonas japonicum gen. nov., sp. nov., Oryzomonas sagensis sp. nov., and Oryzomonas ruber sp. nov.</title>
        <authorList>
            <person name="Xu Z."/>
            <person name="Masuda Y."/>
            <person name="Hayakawa C."/>
            <person name="Ushijima N."/>
            <person name="Kawano K."/>
            <person name="Shiratori Y."/>
            <person name="Senoo K."/>
            <person name="Itoh H."/>
        </authorList>
    </citation>
    <scope>NUCLEOTIDE SEQUENCE [LARGE SCALE GENOMIC DNA]</scope>
    <source>
        <strain evidence="3 4">Red100</strain>
    </source>
</reference>
<evidence type="ECO:0008006" key="5">
    <source>
        <dbReference type="Google" id="ProtNLM"/>
    </source>
</evidence>
<dbReference type="EMBL" id="VZRA01000002">
    <property type="protein sequence ID" value="KAB0670359.1"/>
    <property type="molecule type" value="Genomic_DNA"/>
</dbReference>
<gene>
    <name evidence="3" type="ORF">F6V30_09405</name>
</gene>
<dbReference type="Pfam" id="PF05838">
    <property type="entry name" value="Glyco_hydro_108"/>
    <property type="match status" value="1"/>
</dbReference>
<dbReference type="Pfam" id="PF09374">
    <property type="entry name" value="PG_binding_3"/>
    <property type="match status" value="1"/>
</dbReference>
<protein>
    <recommendedName>
        <fullName evidence="5">Peptidoglycan domain protein</fullName>
    </recommendedName>
</protein>
<evidence type="ECO:0000313" key="3">
    <source>
        <dbReference type="EMBL" id="KAB0670359.1"/>
    </source>
</evidence>